<dbReference type="GeneID" id="64600555"/>
<accession>A0A9P7ANS0</accession>
<dbReference type="Proteomes" id="UP000719766">
    <property type="component" value="Unassembled WGS sequence"/>
</dbReference>
<sequence>MSEPPAQLPQLRFNPPDGNIATPVTEWWSLMADHWDGGQENLYLKCSLRRIEFCKCSNAARHEFLILFFGHWIDGSTAEAVICVDRTFKLRMQDDNSSKQFPGLVSHSSSEPSPALDSVSMVGSPHDAKPRLIQSHGPYTTLCTLRFSPSSAPSALEVSTVLFLVHQQAPVYDLIDSQCFWFSDTVWRSLKALFPINQEFCNLNNHNSRARYGGFTVGPSDLSVQAVCNAYESEWQRVLIKVEQVKRRHEAELAQVLQQGVEQGRAERQNEIDRLRAEQQNEIDQLRAGQRHDADQIWQMQVELAQLRAIMGVAASEGTRD</sequence>
<name>A0A9P7ANS0_9AGAM</name>
<proteinExistence type="predicted"/>
<evidence type="ECO:0000256" key="1">
    <source>
        <dbReference type="SAM" id="Coils"/>
    </source>
</evidence>
<keyword evidence="4" id="KW-1185">Reference proteome</keyword>
<keyword evidence="1" id="KW-0175">Coiled coil</keyword>
<dbReference type="EMBL" id="JABBWE010000037">
    <property type="protein sequence ID" value="KAG1792260.1"/>
    <property type="molecule type" value="Genomic_DNA"/>
</dbReference>
<evidence type="ECO:0000313" key="4">
    <source>
        <dbReference type="Proteomes" id="UP000719766"/>
    </source>
</evidence>
<dbReference type="AlphaFoldDB" id="A0A9P7ANS0"/>
<evidence type="ECO:0000313" key="3">
    <source>
        <dbReference type="EMBL" id="KAG1792260.1"/>
    </source>
</evidence>
<feature type="coiled-coil region" evidence="1">
    <location>
        <begin position="239"/>
        <end position="285"/>
    </location>
</feature>
<protein>
    <submittedName>
        <fullName evidence="3">Uncharacterized protein</fullName>
    </submittedName>
</protein>
<dbReference type="OrthoDB" id="2641274at2759"/>
<evidence type="ECO:0000256" key="2">
    <source>
        <dbReference type="SAM" id="MobiDB-lite"/>
    </source>
</evidence>
<comment type="caution">
    <text evidence="3">The sequence shown here is derived from an EMBL/GenBank/DDBJ whole genome shotgun (WGS) entry which is preliminary data.</text>
</comment>
<gene>
    <name evidence="3" type="ORF">HD556DRAFT_1444527</name>
</gene>
<reference evidence="3" key="1">
    <citation type="journal article" date="2020" name="New Phytol.">
        <title>Comparative genomics reveals dynamic genome evolution in host specialist ectomycorrhizal fungi.</title>
        <authorList>
            <person name="Lofgren L.A."/>
            <person name="Nguyen N.H."/>
            <person name="Vilgalys R."/>
            <person name="Ruytinx J."/>
            <person name="Liao H.L."/>
            <person name="Branco S."/>
            <person name="Kuo A."/>
            <person name="LaButti K."/>
            <person name="Lipzen A."/>
            <person name="Andreopoulos W."/>
            <person name="Pangilinan J."/>
            <person name="Riley R."/>
            <person name="Hundley H."/>
            <person name="Na H."/>
            <person name="Barry K."/>
            <person name="Grigoriev I.V."/>
            <person name="Stajich J.E."/>
            <person name="Kennedy P.G."/>
        </authorList>
    </citation>
    <scope>NUCLEOTIDE SEQUENCE</scope>
    <source>
        <strain evidence="3">S12</strain>
    </source>
</reference>
<organism evidence="3 4">
    <name type="scientific">Suillus plorans</name>
    <dbReference type="NCBI Taxonomy" id="116603"/>
    <lineage>
        <taxon>Eukaryota</taxon>
        <taxon>Fungi</taxon>
        <taxon>Dikarya</taxon>
        <taxon>Basidiomycota</taxon>
        <taxon>Agaricomycotina</taxon>
        <taxon>Agaricomycetes</taxon>
        <taxon>Agaricomycetidae</taxon>
        <taxon>Boletales</taxon>
        <taxon>Suillineae</taxon>
        <taxon>Suillaceae</taxon>
        <taxon>Suillus</taxon>
    </lineage>
</organism>
<feature type="region of interest" description="Disordered" evidence="2">
    <location>
        <begin position="98"/>
        <end position="120"/>
    </location>
</feature>
<dbReference type="RefSeq" id="XP_041158897.1">
    <property type="nucleotide sequence ID" value="XM_041306791.1"/>
</dbReference>